<proteinExistence type="predicted"/>
<evidence type="ECO:0000313" key="2">
    <source>
        <dbReference type="EMBL" id="ADD43061.1"/>
    </source>
</evidence>
<dbReference type="EMBL" id="CP001778">
    <property type="protein sequence ID" value="ADD43061.1"/>
    <property type="molecule type" value="Genomic_DNA"/>
</dbReference>
<keyword evidence="3" id="KW-1185">Reference proteome</keyword>
<keyword evidence="1" id="KW-0472">Membrane</keyword>
<feature type="transmembrane region" description="Helical" evidence="1">
    <location>
        <begin position="31"/>
        <end position="48"/>
    </location>
</feature>
<dbReference type="HOGENOM" id="CLU_1065220_0_0_11"/>
<reference evidence="2 3" key="1">
    <citation type="journal article" date="2009" name="Stand. Genomic Sci.">
        <title>Complete genome sequence of Stackebrandtia nassauensis type strain (LLR-40K-21).</title>
        <authorList>
            <person name="Munk C."/>
            <person name="Lapidus A."/>
            <person name="Copeland A."/>
            <person name="Jando M."/>
            <person name="Mayilraj S."/>
            <person name="Glavina Del Rio T."/>
            <person name="Nolan M."/>
            <person name="Chen F."/>
            <person name="Lucas S."/>
            <person name="Tice H."/>
            <person name="Cheng J.F."/>
            <person name="Han C."/>
            <person name="Detter J.C."/>
            <person name="Bruce D."/>
            <person name="Goodwin L."/>
            <person name="Chain P."/>
            <person name="Pitluck S."/>
            <person name="Goker M."/>
            <person name="Ovchinikova G."/>
            <person name="Pati A."/>
            <person name="Ivanova N."/>
            <person name="Mavromatis K."/>
            <person name="Chen A."/>
            <person name="Palaniappan K."/>
            <person name="Land M."/>
            <person name="Hauser L."/>
            <person name="Chang Y.J."/>
            <person name="Jeffries C.D."/>
            <person name="Bristow J."/>
            <person name="Eisen J.A."/>
            <person name="Markowitz V."/>
            <person name="Hugenholtz P."/>
            <person name="Kyrpides N.C."/>
            <person name="Klenk H.P."/>
        </authorList>
    </citation>
    <scope>NUCLEOTIDE SEQUENCE [LARGE SCALE GENOMIC DNA]</scope>
    <source>
        <strain evidence="3">DSM 44728 / CIP 108903 / NRRL B-16338 / NBRC 102104 / LLR-40K-21</strain>
    </source>
</reference>
<evidence type="ECO:0000256" key="1">
    <source>
        <dbReference type="SAM" id="Phobius"/>
    </source>
</evidence>
<dbReference type="RefSeq" id="WP_013018632.1">
    <property type="nucleotide sequence ID" value="NC_013947.1"/>
</dbReference>
<dbReference type="Proteomes" id="UP000000844">
    <property type="component" value="Chromosome"/>
</dbReference>
<keyword evidence="1" id="KW-0812">Transmembrane</keyword>
<accession>D3PVE7</accession>
<evidence type="ECO:0000313" key="3">
    <source>
        <dbReference type="Proteomes" id="UP000000844"/>
    </source>
</evidence>
<keyword evidence="1" id="KW-1133">Transmembrane helix</keyword>
<protein>
    <submittedName>
        <fullName evidence="2">Uncharacterized protein</fullName>
    </submittedName>
</protein>
<dbReference type="KEGG" id="sna:Snas_3397"/>
<dbReference type="STRING" id="446470.Snas_3397"/>
<name>D3PVE7_STANL</name>
<gene>
    <name evidence="2" type="ordered locus">Snas_3397</name>
</gene>
<sequence>MGNSSPGGYRMPAGIGPADASLAASGKRFKIAGYVIGAFVLVIMPYLAVENVAKEGGSTGDMIGYIALGYGCGLPLFAGLPWLVGFTRDKQARQCLYLNGTQLTVVGLVGAARANVFDLSRTRMRLELVGGQRSDNATQQLAEGKRTLVANRDNQINRSPLAGVNLGPLPAQYFVPFHPVLILFREDDFQIPVELCHVASRHMRDPRETMMLAEAIRYNPDPAAQYVAGQLRTIARWRWLPHITAAQPHAVPATPLDYPMTAPVIPTPVQAGQPSPEIQIQP</sequence>
<feature type="transmembrane region" description="Helical" evidence="1">
    <location>
        <begin position="63"/>
        <end position="84"/>
    </location>
</feature>
<organism evidence="2 3">
    <name type="scientific">Stackebrandtia nassauensis (strain DSM 44728 / CIP 108903 / NRRL B-16338 / NBRC 102104 / LLR-40K-21)</name>
    <dbReference type="NCBI Taxonomy" id="446470"/>
    <lineage>
        <taxon>Bacteria</taxon>
        <taxon>Bacillati</taxon>
        <taxon>Actinomycetota</taxon>
        <taxon>Actinomycetes</taxon>
        <taxon>Glycomycetales</taxon>
        <taxon>Glycomycetaceae</taxon>
        <taxon>Stackebrandtia</taxon>
    </lineage>
</organism>
<dbReference type="AlphaFoldDB" id="D3PVE7"/>
<dbReference type="OrthoDB" id="5194462at2"/>